<dbReference type="InterPro" id="IPR005034">
    <property type="entry name" value="Dicer_dimerisation"/>
</dbReference>
<gene>
    <name evidence="4" type="ORF">AB6A40_004135</name>
</gene>
<proteinExistence type="predicted"/>
<dbReference type="CDD" id="cd19856">
    <property type="entry name" value="DSRM_Kanadaptin"/>
    <property type="match status" value="1"/>
</dbReference>
<comment type="caution">
    <text evidence="4">The sequence shown here is derived from an EMBL/GenBank/DDBJ whole genome shotgun (WGS) entry which is preliminary data.</text>
</comment>
<dbReference type="Proteomes" id="UP001608902">
    <property type="component" value="Unassembled WGS sequence"/>
</dbReference>
<dbReference type="Gene3D" id="3.30.160.20">
    <property type="match status" value="1"/>
</dbReference>
<dbReference type="PANTHER" id="PTHR23308">
    <property type="entry name" value="NUCLEAR INHIBITOR OF PROTEIN PHOSPHATASE-1"/>
    <property type="match status" value="1"/>
</dbReference>
<evidence type="ECO:0000313" key="4">
    <source>
        <dbReference type="EMBL" id="MFH4977426.1"/>
    </source>
</evidence>
<accession>A0ABD6EJ45</accession>
<dbReference type="EMBL" id="JBGFUD010002293">
    <property type="protein sequence ID" value="MFH4977426.1"/>
    <property type="molecule type" value="Genomic_DNA"/>
</dbReference>
<evidence type="ECO:0000259" key="2">
    <source>
        <dbReference type="PROSITE" id="PS50006"/>
    </source>
</evidence>
<dbReference type="CDD" id="cd22677">
    <property type="entry name" value="FHA_Kanadaptin"/>
    <property type="match status" value="1"/>
</dbReference>
<organism evidence="4 5">
    <name type="scientific">Gnathostoma spinigerum</name>
    <dbReference type="NCBI Taxonomy" id="75299"/>
    <lineage>
        <taxon>Eukaryota</taxon>
        <taxon>Metazoa</taxon>
        <taxon>Ecdysozoa</taxon>
        <taxon>Nematoda</taxon>
        <taxon>Chromadorea</taxon>
        <taxon>Rhabditida</taxon>
        <taxon>Spirurina</taxon>
        <taxon>Gnathostomatomorpha</taxon>
        <taxon>Gnathostomatoidea</taxon>
        <taxon>Gnathostomatidae</taxon>
        <taxon>Gnathostoma</taxon>
    </lineage>
</organism>
<dbReference type="SMART" id="SM00240">
    <property type="entry name" value="FHA"/>
    <property type="match status" value="1"/>
</dbReference>
<evidence type="ECO:0000259" key="3">
    <source>
        <dbReference type="PROSITE" id="PS50137"/>
    </source>
</evidence>
<dbReference type="InterPro" id="IPR000253">
    <property type="entry name" value="FHA_dom"/>
</dbReference>
<feature type="domain" description="DRBM" evidence="3">
    <location>
        <begin position="264"/>
        <end position="338"/>
    </location>
</feature>
<reference evidence="4 5" key="1">
    <citation type="submission" date="2024-08" db="EMBL/GenBank/DDBJ databases">
        <title>Gnathostoma spinigerum genome.</title>
        <authorList>
            <person name="Gonzalez-Bertolin B."/>
            <person name="Monzon S."/>
            <person name="Zaballos A."/>
            <person name="Jimenez P."/>
            <person name="Dekumyoy P."/>
            <person name="Varona S."/>
            <person name="Cuesta I."/>
            <person name="Sumanam S."/>
            <person name="Adisakwattana P."/>
            <person name="Gasser R.B."/>
            <person name="Hernandez-Gonzalez A."/>
            <person name="Young N.D."/>
            <person name="Perteguer M.J."/>
        </authorList>
    </citation>
    <scope>NUCLEOTIDE SEQUENCE [LARGE SCALE GENOMIC DNA]</scope>
    <source>
        <strain evidence="4">AL3</strain>
        <tissue evidence="4">Liver</tissue>
    </source>
</reference>
<dbReference type="PROSITE" id="PS50006">
    <property type="entry name" value="FHA_DOMAIN"/>
    <property type="match status" value="1"/>
</dbReference>
<dbReference type="Pfam" id="PF03368">
    <property type="entry name" value="Dicer_dimer"/>
    <property type="match status" value="1"/>
</dbReference>
<name>A0ABD6EJ45_9BILA</name>
<dbReference type="InterPro" id="IPR014720">
    <property type="entry name" value="dsRBD_dom"/>
</dbReference>
<feature type="domain" description="FHA" evidence="2">
    <location>
        <begin position="98"/>
        <end position="154"/>
    </location>
</feature>
<dbReference type="AlphaFoldDB" id="A0ABD6EJ45"/>
<evidence type="ECO:0000313" key="5">
    <source>
        <dbReference type="Proteomes" id="UP001608902"/>
    </source>
</evidence>
<dbReference type="Gene3D" id="2.60.200.20">
    <property type="match status" value="1"/>
</dbReference>
<keyword evidence="1" id="KW-0694">RNA-binding</keyword>
<dbReference type="Pfam" id="PF00498">
    <property type="entry name" value="FHA"/>
    <property type="match status" value="1"/>
</dbReference>
<sequence>MAEDSPPSTSTEVLDKFLQPDLSQRYLMNDDSSAQKAPADARASTDVVMSIAAPTLEYVKPPWAAEPTEDMMYSFEVIKGGSLIDKIDFSLRKNTTFITVGRLPSCDIHLEHPSISRYHCILQYGGDRLDKKGLGWYLYDLGSTHGTRANKVRIRSHQYVRIRVGYVVQFGGSTRIMTLCGPKTDMDEELDCSPTELLKKKAAKEKLTKKSVEERKRMETSVEWEANSENDGISWGMEYDEEMAYAQARSDNEIEDQEARYRDDPLKTLSKFYDREGFDMKFDFTETGSGNMHKWICTIELPVDTAAGQSLFADATCTGSKKDAQVQCAFNACRMLDRHGLLFRSISETRRKAKDLAENDFYDSDEDIYLDRTGQIEKSRENRRRRAMVTTSFVFQLFYFAIECRLLQ</sequence>
<dbReference type="GO" id="GO:0003723">
    <property type="term" value="F:RNA binding"/>
    <property type="evidence" value="ECO:0007669"/>
    <property type="project" value="UniProtKB-UniRule"/>
</dbReference>
<evidence type="ECO:0008006" key="6">
    <source>
        <dbReference type="Google" id="ProtNLM"/>
    </source>
</evidence>
<dbReference type="PROSITE" id="PS50137">
    <property type="entry name" value="DS_RBD"/>
    <property type="match status" value="1"/>
</dbReference>
<dbReference type="InterPro" id="IPR008984">
    <property type="entry name" value="SMAD_FHA_dom_sf"/>
</dbReference>
<evidence type="ECO:0000256" key="1">
    <source>
        <dbReference type="PROSITE-ProRule" id="PRU00266"/>
    </source>
</evidence>
<keyword evidence="5" id="KW-1185">Reference proteome</keyword>
<dbReference type="SUPFAM" id="SSF49879">
    <property type="entry name" value="SMAD/FHA domain"/>
    <property type="match status" value="1"/>
</dbReference>
<protein>
    <recommendedName>
        <fullName evidence="6">FHA domain-containing protein</fullName>
    </recommendedName>
</protein>
<dbReference type="InterPro" id="IPR050923">
    <property type="entry name" value="Cell_Proc_Reg/RNA_Proc"/>
</dbReference>